<evidence type="ECO:0000313" key="3">
    <source>
        <dbReference type="Proteomes" id="UP001185092"/>
    </source>
</evidence>
<keyword evidence="1" id="KW-0812">Transmembrane</keyword>
<keyword evidence="1" id="KW-1133">Transmembrane helix</keyword>
<dbReference type="AlphaFoldDB" id="A0AAE3XTV1"/>
<proteinExistence type="predicted"/>
<dbReference type="EMBL" id="JAVDQD010000014">
    <property type="protein sequence ID" value="MDR6241973.1"/>
    <property type="molecule type" value="Genomic_DNA"/>
</dbReference>
<evidence type="ECO:0000256" key="1">
    <source>
        <dbReference type="SAM" id="Phobius"/>
    </source>
</evidence>
<gene>
    <name evidence="2" type="ORF">HNQ88_005060</name>
</gene>
<name>A0AAE3XTV1_9BACT</name>
<feature type="transmembrane region" description="Helical" evidence="1">
    <location>
        <begin position="55"/>
        <end position="72"/>
    </location>
</feature>
<accession>A0AAE3XTV1</accession>
<keyword evidence="1" id="KW-0472">Membrane</keyword>
<dbReference type="RefSeq" id="WP_309943208.1">
    <property type="nucleotide sequence ID" value="NZ_AP025311.1"/>
</dbReference>
<dbReference type="Proteomes" id="UP001185092">
    <property type="component" value="Unassembled WGS sequence"/>
</dbReference>
<protein>
    <submittedName>
        <fullName evidence="2">Uncharacterized protein</fullName>
    </submittedName>
</protein>
<reference evidence="2" key="1">
    <citation type="submission" date="2023-07" db="EMBL/GenBank/DDBJ databases">
        <title>Genomic Encyclopedia of Type Strains, Phase IV (KMG-IV): sequencing the most valuable type-strain genomes for metagenomic binning, comparative biology and taxonomic classification.</title>
        <authorList>
            <person name="Goeker M."/>
        </authorList>
    </citation>
    <scope>NUCLEOTIDE SEQUENCE</scope>
    <source>
        <strain evidence="2">DSM 26174</strain>
    </source>
</reference>
<organism evidence="2 3">
    <name type="scientific">Aureibacter tunicatorum</name>
    <dbReference type="NCBI Taxonomy" id="866807"/>
    <lineage>
        <taxon>Bacteria</taxon>
        <taxon>Pseudomonadati</taxon>
        <taxon>Bacteroidota</taxon>
        <taxon>Cytophagia</taxon>
        <taxon>Cytophagales</taxon>
        <taxon>Persicobacteraceae</taxon>
        <taxon>Aureibacter</taxon>
    </lineage>
</organism>
<keyword evidence="3" id="KW-1185">Reference proteome</keyword>
<evidence type="ECO:0000313" key="2">
    <source>
        <dbReference type="EMBL" id="MDR6241973.1"/>
    </source>
</evidence>
<feature type="transmembrane region" description="Helical" evidence="1">
    <location>
        <begin position="26"/>
        <end position="46"/>
    </location>
</feature>
<comment type="caution">
    <text evidence="2">The sequence shown here is derived from an EMBL/GenBank/DDBJ whole genome shotgun (WGS) entry which is preliminary data.</text>
</comment>
<sequence>MKNNETKNYLQRMLQDFQTKEPNSKLHIAMMAFLLFSILTVVDLWYEDKHINDSIYMSLVGLILGCLGVSGYERSKKE</sequence>